<dbReference type="Pfam" id="PF03466">
    <property type="entry name" value="LysR_substrate"/>
    <property type="match status" value="1"/>
</dbReference>
<keyword evidence="2" id="KW-0805">Transcription regulation</keyword>
<dbReference type="InterPro" id="IPR036390">
    <property type="entry name" value="WH_DNA-bd_sf"/>
</dbReference>
<dbReference type="GO" id="GO:0003677">
    <property type="term" value="F:DNA binding"/>
    <property type="evidence" value="ECO:0007669"/>
    <property type="project" value="UniProtKB-KW"/>
</dbReference>
<evidence type="ECO:0000256" key="4">
    <source>
        <dbReference type="ARBA" id="ARBA00023159"/>
    </source>
</evidence>
<evidence type="ECO:0000313" key="7">
    <source>
        <dbReference type="EMBL" id="GGG29661.1"/>
    </source>
</evidence>
<dbReference type="AlphaFoldDB" id="A0A917LJA5"/>
<gene>
    <name evidence="7" type="ORF">GCM10007304_49360</name>
</gene>
<dbReference type="FunFam" id="1.10.10.10:FF:000001">
    <property type="entry name" value="LysR family transcriptional regulator"/>
    <property type="match status" value="1"/>
</dbReference>
<keyword evidence="8" id="KW-1185">Reference proteome</keyword>
<comment type="caution">
    <text evidence="7">The sequence shown here is derived from an EMBL/GenBank/DDBJ whole genome shotgun (WGS) entry which is preliminary data.</text>
</comment>
<dbReference type="PANTHER" id="PTHR30346:SF30">
    <property type="entry name" value="SMALL NEUTRAL PROTEASE REGULATORY PROTEIN"/>
    <property type="match status" value="1"/>
</dbReference>
<dbReference type="InterPro" id="IPR005119">
    <property type="entry name" value="LysR_subst-bd"/>
</dbReference>
<evidence type="ECO:0000256" key="5">
    <source>
        <dbReference type="ARBA" id="ARBA00023163"/>
    </source>
</evidence>
<dbReference type="GO" id="GO:0003700">
    <property type="term" value="F:DNA-binding transcription factor activity"/>
    <property type="evidence" value="ECO:0007669"/>
    <property type="project" value="InterPro"/>
</dbReference>
<proteinExistence type="inferred from homology"/>
<keyword evidence="4" id="KW-0010">Activator</keyword>
<keyword evidence="5" id="KW-0804">Transcription</keyword>
<reference evidence="7" key="2">
    <citation type="submission" date="2020-09" db="EMBL/GenBank/DDBJ databases">
        <authorList>
            <person name="Sun Q."/>
            <person name="Sedlacek I."/>
        </authorList>
    </citation>
    <scope>NUCLEOTIDE SEQUENCE</scope>
    <source>
        <strain evidence="7">CCM 7905</strain>
    </source>
</reference>
<feature type="domain" description="HTH lysR-type" evidence="6">
    <location>
        <begin position="1"/>
        <end position="58"/>
    </location>
</feature>
<dbReference type="InterPro" id="IPR036388">
    <property type="entry name" value="WH-like_DNA-bd_sf"/>
</dbReference>
<name>A0A917LJA5_9NOCA</name>
<evidence type="ECO:0000256" key="2">
    <source>
        <dbReference type="ARBA" id="ARBA00023015"/>
    </source>
</evidence>
<accession>A0A917LJA5</accession>
<sequence length="300" mass="31862">MDERQLEYFVAVAEELSFTRAARKLFVVQSTVSASVRALEKDVGAPLLLRTSKSVRLSEAGRAFLPEAKAALAVLGHARTLVRDFDDGVRGTLRVGTLSGLTAVDSPGLARRFTQLYPQVSLYMETSPSGSAGLLTKVRDATLDAAFIGTAAPADATGVESRSLRTLSLRVLLPPGHRLTDRTSVQLADIAGDPFVDMPVGFGLRTLVDDEFRRAGLTRTTAVQAADLSTIPDFVAAGLGTAVVPDLRRSAELGLTSIALDGSTPTWTLSAVVRSGSRLSRATEALLALAPEFVSTEPYY</sequence>
<dbReference type="GO" id="GO:0032993">
    <property type="term" value="C:protein-DNA complex"/>
    <property type="evidence" value="ECO:0007669"/>
    <property type="project" value="TreeGrafter"/>
</dbReference>
<keyword evidence="3" id="KW-0238">DNA-binding</keyword>
<dbReference type="SUPFAM" id="SSF46785">
    <property type="entry name" value="Winged helix' DNA-binding domain"/>
    <property type="match status" value="1"/>
</dbReference>
<dbReference type="PANTHER" id="PTHR30346">
    <property type="entry name" value="TRANSCRIPTIONAL DUAL REGULATOR HCAR-RELATED"/>
    <property type="match status" value="1"/>
</dbReference>
<evidence type="ECO:0000256" key="3">
    <source>
        <dbReference type="ARBA" id="ARBA00023125"/>
    </source>
</evidence>
<dbReference type="Gene3D" id="1.10.10.10">
    <property type="entry name" value="Winged helix-like DNA-binding domain superfamily/Winged helix DNA-binding domain"/>
    <property type="match status" value="1"/>
</dbReference>
<evidence type="ECO:0000256" key="1">
    <source>
        <dbReference type="ARBA" id="ARBA00009437"/>
    </source>
</evidence>
<dbReference type="RefSeq" id="WP_188548056.1">
    <property type="nucleotide sequence ID" value="NZ_BMCU01000010.1"/>
</dbReference>
<dbReference type="PRINTS" id="PR00039">
    <property type="entry name" value="HTHLYSR"/>
</dbReference>
<dbReference type="PROSITE" id="PS50931">
    <property type="entry name" value="HTH_LYSR"/>
    <property type="match status" value="1"/>
</dbReference>
<evidence type="ECO:0000259" key="6">
    <source>
        <dbReference type="PROSITE" id="PS50931"/>
    </source>
</evidence>
<dbReference type="Gene3D" id="3.40.190.290">
    <property type="match status" value="1"/>
</dbReference>
<dbReference type="SUPFAM" id="SSF53850">
    <property type="entry name" value="Periplasmic binding protein-like II"/>
    <property type="match status" value="1"/>
</dbReference>
<evidence type="ECO:0000313" key="8">
    <source>
        <dbReference type="Proteomes" id="UP000654257"/>
    </source>
</evidence>
<dbReference type="EMBL" id="BMCU01000010">
    <property type="protein sequence ID" value="GGG29661.1"/>
    <property type="molecule type" value="Genomic_DNA"/>
</dbReference>
<dbReference type="Proteomes" id="UP000654257">
    <property type="component" value="Unassembled WGS sequence"/>
</dbReference>
<protein>
    <submittedName>
        <fullName evidence="7">LysR family transcriptional regulator</fullName>
    </submittedName>
</protein>
<comment type="similarity">
    <text evidence="1">Belongs to the LysR transcriptional regulatory family.</text>
</comment>
<dbReference type="Pfam" id="PF00126">
    <property type="entry name" value="HTH_1"/>
    <property type="match status" value="1"/>
</dbReference>
<reference evidence="7" key="1">
    <citation type="journal article" date="2014" name="Int. J. Syst. Evol. Microbiol.">
        <title>Complete genome sequence of Corynebacterium casei LMG S-19264T (=DSM 44701T), isolated from a smear-ripened cheese.</title>
        <authorList>
            <consortium name="US DOE Joint Genome Institute (JGI-PGF)"/>
            <person name="Walter F."/>
            <person name="Albersmeier A."/>
            <person name="Kalinowski J."/>
            <person name="Ruckert C."/>
        </authorList>
    </citation>
    <scope>NUCLEOTIDE SEQUENCE</scope>
    <source>
        <strain evidence="7">CCM 7905</strain>
    </source>
</reference>
<organism evidence="7 8">
    <name type="scientific">Rhodococcoides trifolii</name>
    <dbReference type="NCBI Taxonomy" id="908250"/>
    <lineage>
        <taxon>Bacteria</taxon>
        <taxon>Bacillati</taxon>
        <taxon>Actinomycetota</taxon>
        <taxon>Actinomycetes</taxon>
        <taxon>Mycobacteriales</taxon>
        <taxon>Nocardiaceae</taxon>
        <taxon>Rhodococcoides</taxon>
    </lineage>
</organism>
<dbReference type="InterPro" id="IPR000847">
    <property type="entry name" value="LysR_HTH_N"/>
</dbReference>